<dbReference type="GO" id="GO:0016787">
    <property type="term" value="F:hydrolase activity"/>
    <property type="evidence" value="ECO:0007669"/>
    <property type="project" value="UniProtKB-KW"/>
</dbReference>
<dbReference type="GO" id="GO:0006281">
    <property type="term" value="P:DNA repair"/>
    <property type="evidence" value="ECO:0007669"/>
    <property type="project" value="UniProtKB-KW"/>
</dbReference>
<dbReference type="SMART" id="SM00490">
    <property type="entry name" value="HELICc"/>
    <property type="match status" value="1"/>
</dbReference>
<evidence type="ECO:0000256" key="2">
    <source>
        <dbReference type="ARBA" id="ARBA00022763"/>
    </source>
</evidence>
<dbReference type="HOGENOM" id="CLU_005122_7_1_9"/>
<keyword evidence="1" id="KW-0547">Nucleotide-binding</keyword>
<dbReference type="SUPFAM" id="SSF50249">
    <property type="entry name" value="Nucleic acid-binding proteins"/>
    <property type="match status" value="1"/>
</dbReference>
<evidence type="ECO:0000256" key="3">
    <source>
        <dbReference type="ARBA" id="ARBA00022801"/>
    </source>
</evidence>
<organism evidence="11 12">
    <name type="scientific">Johnsonella ignava ATCC 51276</name>
    <dbReference type="NCBI Taxonomy" id="679200"/>
    <lineage>
        <taxon>Bacteria</taxon>
        <taxon>Bacillati</taxon>
        <taxon>Bacillota</taxon>
        <taxon>Clostridia</taxon>
        <taxon>Lachnospirales</taxon>
        <taxon>Lachnospiraceae</taxon>
        <taxon>Johnsonella</taxon>
    </lineage>
</organism>
<dbReference type="SMART" id="SM00487">
    <property type="entry name" value="DEXDc"/>
    <property type="match status" value="1"/>
</dbReference>
<dbReference type="PATRIC" id="fig|679200.3.peg.794"/>
<keyword evidence="12" id="KW-1185">Reference proteome</keyword>
<dbReference type="EMBL" id="ACZL01000014">
    <property type="protein sequence ID" value="EHI55970.1"/>
    <property type="molecule type" value="Genomic_DNA"/>
</dbReference>
<dbReference type="NCBIfam" id="NF008165">
    <property type="entry name" value="PRK10917.1-3"/>
    <property type="match status" value="1"/>
</dbReference>
<dbReference type="Pfam" id="PF00271">
    <property type="entry name" value="Helicase_C"/>
    <property type="match status" value="1"/>
</dbReference>
<dbReference type="Pfam" id="PF19833">
    <property type="entry name" value="RecG_dom3_C"/>
    <property type="match status" value="1"/>
</dbReference>
<dbReference type="eggNOG" id="COG1200">
    <property type="taxonomic scope" value="Bacteria"/>
</dbReference>
<dbReference type="STRING" id="679200.HMPREF9333_00752"/>
<dbReference type="RefSeq" id="WP_005539942.1">
    <property type="nucleotide sequence ID" value="NZ_JH378830.1"/>
</dbReference>
<dbReference type="InterPro" id="IPR047112">
    <property type="entry name" value="RecG/Mfd"/>
</dbReference>
<dbReference type="Proteomes" id="UP000003011">
    <property type="component" value="Unassembled WGS sequence"/>
</dbReference>
<gene>
    <name evidence="11" type="ORF">HMPREF9333_00752</name>
</gene>
<keyword evidence="6" id="KW-0238">DNA-binding</keyword>
<dbReference type="AlphaFoldDB" id="G5GGR2"/>
<accession>G5GGR2</accession>
<keyword evidence="3" id="KW-0378">Hydrolase</keyword>
<dbReference type="PANTHER" id="PTHR47964">
    <property type="entry name" value="ATP-DEPENDENT DNA HELICASE HOMOLOG RECG, CHLOROPLASTIC"/>
    <property type="match status" value="1"/>
</dbReference>
<keyword evidence="5" id="KW-0067">ATP-binding</keyword>
<evidence type="ECO:0000256" key="4">
    <source>
        <dbReference type="ARBA" id="ARBA00022806"/>
    </source>
</evidence>
<evidence type="ECO:0000256" key="8">
    <source>
        <dbReference type="ARBA" id="ARBA00049819"/>
    </source>
</evidence>
<dbReference type="InterPro" id="IPR001650">
    <property type="entry name" value="Helicase_C-like"/>
</dbReference>
<dbReference type="PROSITE" id="PS51194">
    <property type="entry name" value="HELICASE_CTER"/>
    <property type="match status" value="1"/>
</dbReference>
<protein>
    <recommendedName>
        <fullName evidence="8">Probable DNA 3'-5' helicase RecG</fullName>
    </recommendedName>
</protein>
<dbReference type="Pfam" id="PF17191">
    <property type="entry name" value="RecG_wedge"/>
    <property type="match status" value="1"/>
</dbReference>
<dbReference type="InterPro" id="IPR033454">
    <property type="entry name" value="RecG_wedge"/>
</dbReference>
<evidence type="ECO:0000256" key="7">
    <source>
        <dbReference type="ARBA" id="ARBA00023204"/>
    </source>
</evidence>
<dbReference type="GO" id="GO:0005524">
    <property type="term" value="F:ATP binding"/>
    <property type="evidence" value="ECO:0007669"/>
    <property type="project" value="UniProtKB-KW"/>
</dbReference>
<dbReference type="Gene3D" id="3.40.50.300">
    <property type="entry name" value="P-loop containing nucleotide triphosphate hydrolases"/>
    <property type="match status" value="2"/>
</dbReference>
<evidence type="ECO:0000259" key="10">
    <source>
        <dbReference type="PROSITE" id="PS51194"/>
    </source>
</evidence>
<dbReference type="GO" id="GO:0003677">
    <property type="term" value="F:DNA binding"/>
    <property type="evidence" value="ECO:0007669"/>
    <property type="project" value="UniProtKB-KW"/>
</dbReference>
<keyword evidence="4" id="KW-0347">Helicase</keyword>
<evidence type="ECO:0000313" key="11">
    <source>
        <dbReference type="EMBL" id="EHI55970.1"/>
    </source>
</evidence>
<dbReference type="CDD" id="cd17992">
    <property type="entry name" value="DEXHc_RecG"/>
    <property type="match status" value="1"/>
</dbReference>
<comment type="caution">
    <text evidence="11">The sequence shown here is derived from an EMBL/GenBank/DDBJ whole genome shotgun (WGS) entry which is preliminary data.</text>
</comment>
<evidence type="ECO:0000259" key="9">
    <source>
        <dbReference type="PROSITE" id="PS51192"/>
    </source>
</evidence>
<dbReference type="SUPFAM" id="SSF52540">
    <property type="entry name" value="P-loop containing nucleoside triphosphate hydrolases"/>
    <property type="match status" value="2"/>
</dbReference>
<feature type="domain" description="Helicase ATP-binding" evidence="9">
    <location>
        <begin position="307"/>
        <end position="473"/>
    </location>
</feature>
<evidence type="ECO:0000313" key="12">
    <source>
        <dbReference type="Proteomes" id="UP000003011"/>
    </source>
</evidence>
<dbReference type="InterPro" id="IPR045562">
    <property type="entry name" value="RecG_dom3_C"/>
</dbReference>
<dbReference type="Pfam" id="PF00270">
    <property type="entry name" value="DEAD"/>
    <property type="match status" value="1"/>
</dbReference>
<dbReference type="InterPro" id="IPR027417">
    <property type="entry name" value="P-loop_NTPase"/>
</dbReference>
<dbReference type="PROSITE" id="PS51192">
    <property type="entry name" value="HELICASE_ATP_BIND_1"/>
    <property type="match status" value="1"/>
</dbReference>
<keyword evidence="2" id="KW-0227">DNA damage</keyword>
<evidence type="ECO:0000256" key="5">
    <source>
        <dbReference type="ARBA" id="ARBA00022840"/>
    </source>
</evidence>
<dbReference type="GO" id="GO:0003678">
    <property type="term" value="F:DNA helicase activity"/>
    <property type="evidence" value="ECO:0007669"/>
    <property type="project" value="TreeGrafter"/>
</dbReference>
<dbReference type="Gene3D" id="2.40.50.140">
    <property type="entry name" value="Nucleic acid-binding proteins"/>
    <property type="match status" value="1"/>
</dbReference>
<sequence length="724" mass="81964">MSCNYDLNQNILNIKGVGEKTAELFKKLNIVTVDDLLHHYPIRYEKYKNPGEIDFKTSEPLPDTVCIYAAVSGFIKKSVSNNYIINSCMLYDGKKSIKAIWYNSTYIAYKIKPGFKYIFTGRLVKRNDEVFLSHPVVYGIEEYKKLVGTFKPVYGLTGGLSGKTVIKAIKNVSYIVESIRDYLPDSIRIKYNLLSLGHALRQIHNPLSEEEILNARKRLAFDDFFLFLYNISLLKNERKNIKSSYILSYRLIGENYLKKESTGYEDTGSCEGAYNLHNYIFIEEYLKALPYSLTSAQHRVMTEILSDMSSKRQMHRLIQGDVGSGKTAVAFGAIFAAYSCGFQGAVMVPTEILACQHYKFLLSVISNMKNPPKTALLTGSVPKKEKLAIYELIKNHDIDIVIGTHAVIQEGVEFSKLAVVVTDEQHRFGVKQRQSLYNKGSDSVMPHVLVMSATPIPRTLALILYGDMDSSVIDTKPEGRLPVKNVVITPKQRNKAYIHIDREIKNGRQAYIICPLVEESEGIEAENLYNYREKLAKSILKNYNIDIIHGKMKQSDKDKSMSKFIDRKTDILISTTVIEVGIDIPNATVMMIEDAQRFGLASLHQLRGRIGRGDFQSYCIFVKTDQNELSKKRLDVVGKSNDGFYIASQDLKLRGPGELFGLMQSGIPVFSFSDIFNDSKIFDDAKSAVDDINDRSVEIYADEAAVLSQKIEGYQKEFYNKINL</sequence>
<name>G5GGR2_9FIRM</name>
<dbReference type="InterPro" id="IPR011545">
    <property type="entry name" value="DEAD/DEAH_box_helicase_dom"/>
</dbReference>
<reference evidence="11 12" key="1">
    <citation type="submission" date="2011-08" db="EMBL/GenBank/DDBJ databases">
        <title>The Genome Sequence of Johnsonella ignava ATCC 51276.</title>
        <authorList>
            <consortium name="The Broad Institute Genome Sequencing Platform"/>
            <person name="Earl A."/>
            <person name="Ward D."/>
            <person name="Feldgarden M."/>
            <person name="Gevers D."/>
            <person name="Izard J."/>
            <person name="Blanton J.M."/>
            <person name="Baranova O.V."/>
            <person name="Dewhirst F.E."/>
            <person name="Young S.K."/>
            <person name="Zeng Q."/>
            <person name="Gargeya S."/>
            <person name="Fitzgerald M."/>
            <person name="Haas B."/>
            <person name="Abouelleil A."/>
            <person name="Alvarado L."/>
            <person name="Arachchi H.M."/>
            <person name="Berlin A."/>
            <person name="Brown A."/>
            <person name="Chapman S.B."/>
            <person name="Chen Z."/>
            <person name="Dunbar C."/>
            <person name="Freedman E."/>
            <person name="Gearin G."/>
            <person name="Gellesch M."/>
            <person name="Goldberg J."/>
            <person name="Griggs A."/>
            <person name="Gujja S."/>
            <person name="Heiman D."/>
            <person name="Howarth C."/>
            <person name="Larson L."/>
            <person name="Lui A."/>
            <person name="MacDonald P.J.P."/>
            <person name="Montmayeur A."/>
            <person name="Murphy C."/>
            <person name="Neiman D."/>
            <person name="Pearson M."/>
            <person name="Priest M."/>
            <person name="Roberts A."/>
            <person name="Saif S."/>
            <person name="Shea T."/>
            <person name="Shenoy N."/>
            <person name="Sisk P."/>
            <person name="Stolte C."/>
            <person name="Sykes S."/>
            <person name="Wortman J."/>
            <person name="Nusbaum C."/>
            <person name="Birren B."/>
        </authorList>
    </citation>
    <scope>NUCLEOTIDE SEQUENCE [LARGE SCALE GENOMIC DNA]</scope>
    <source>
        <strain evidence="11 12">ATCC 51276</strain>
    </source>
</reference>
<proteinExistence type="predicted"/>
<feature type="domain" description="Helicase C-terminal" evidence="10">
    <location>
        <begin position="492"/>
        <end position="652"/>
    </location>
</feature>
<dbReference type="InterPro" id="IPR014001">
    <property type="entry name" value="Helicase_ATP-bd"/>
</dbReference>
<dbReference type="PANTHER" id="PTHR47964:SF1">
    <property type="entry name" value="ATP-DEPENDENT DNA HELICASE HOMOLOG RECG, CHLOROPLASTIC"/>
    <property type="match status" value="1"/>
</dbReference>
<dbReference type="OrthoDB" id="9804325at2"/>
<keyword evidence="7" id="KW-0234">DNA repair</keyword>
<evidence type="ECO:0000256" key="6">
    <source>
        <dbReference type="ARBA" id="ARBA00023125"/>
    </source>
</evidence>
<dbReference type="InterPro" id="IPR012340">
    <property type="entry name" value="NA-bd_OB-fold"/>
</dbReference>
<evidence type="ECO:0000256" key="1">
    <source>
        <dbReference type="ARBA" id="ARBA00022741"/>
    </source>
</evidence>